<evidence type="ECO:0000256" key="2">
    <source>
        <dbReference type="ARBA" id="ARBA00010617"/>
    </source>
</evidence>
<evidence type="ECO:0000313" key="4">
    <source>
        <dbReference type="EMBL" id="MDA4845422.1"/>
    </source>
</evidence>
<protein>
    <submittedName>
        <fullName evidence="4">Cytochrome P450</fullName>
    </submittedName>
</protein>
<dbReference type="Pfam" id="PF00067">
    <property type="entry name" value="p450"/>
    <property type="match status" value="1"/>
</dbReference>
<keyword evidence="3" id="KW-0560">Oxidoreductase</keyword>
<dbReference type="InterPro" id="IPR002397">
    <property type="entry name" value="Cyt_P450_B"/>
</dbReference>
<reference evidence="4" key="1">
    <citation type="submission" date="2022-11" db="EMBL/GenBank/DDBJ databases">
        <title>Hoeflea poritis sp. nov., isolated from scleractinian coral Porites lutea.</title>
        <authorList>
            <person name="Zhang G."/>
            <person name="Wei Q."/>
            <person name="Cai L."/>
        </authorList>
    </citation>
    <scope>NUCLEOTIDE SEQUENCE</scope>
    <source>
        <strain evidence="4">E7-10</strain>
    </source>
</reference>
<dbReference type="EMBL" id="JAPJZH010000004">
    <property type="protein sequence ID" value="MDA4845422.1"/>
    <property type="molecule type" value="Genomic_DNA"/>
</dbReference>
<comment type="caution">
    <text evidence="4">The sequence shown here is derived from an EMBL/GenBank/DDBJ whole genome shotgun (WGS) entry which is preliminary data.</text>
</comment>
<keyword evidence="5" id="KW-1185">Reference proteome</keyword>
<dbReference type="Proteomes" id="UP001148313">
    <property type="component" value="Unassembled WGS sequence"/>
</dbReference>
<sequence>MASPVPVMDDISLAALTADPYPSFRRMREAASAVWVSDARINLVTRFEDIMTIERDHKRFASTNPGSLMNKVMGHSLMRKDDEDHQVERKAIEPSFRPGVVKNQWTPVFDGIAERLIDGFANGGETDLFGSFAAPMASLCLAEMIGFKDVSWQDLAAWSQALMDGVSNYGTEPDTAQRAAAASQAVNAAIDAVLDHHRNRPGPTILSSMLHAEHPHSVEQIRANIKVIIGGGLNEPRDSILTTVYGLLLNPDQRARVTADPKLYRTAFEEAVRWVSPIGMYPRRVTRDTVLGDTQLKQGDQLGICVGAANRDETRFSDPDAYDVFRDRHAHLGFGAGPHFCAGTWVARQMVGEIAVPKLFNRLTKLRLDEDRPAIMKGWVFRGPVSLPVRWEV</sequence>
<gene>
    <name evidence="4" type="ORF">OOZ53_08685</name>
</gene>
<dbReference type="PANTHER" id="PTHR46696">
    <property type="entry name" value="P450, PUTATIVE (EUROFUNG)-RELATED"/>
    <property type="match status" value="1"/>
</dbReference>
<dbReference type="RefSeq" id="WP_271089045.1">
    <property type="nucleotide sequence ID" value="NZ_JAPJZH010000004.1"/>
</dbReference>
<accession>A0ABT4VMS2</accession>
<dbReference type="InterPro" id="IPR036396">
    <property type="entry name" value="Cyt_P450_sf"/>
</dbReference>
<dbReference type="PANTHER" id="PTHR46696:SF1">
    <property type="entry name" value="CYTOCHROME P450 YJIB-RELATED"/>
    <property type="match status" value="1"/>
</dbReference>
<evidence type="ECO:0000256" key="1">
    <source>
        <dbReference type="ARBA" id="ARBA00001971"/>
    </source>
</evidence>
<keyword evidence="3" id="KW-0408">Iron</keyword>
<keyword evidence="3" id="KW-0479">Metal-binding</keyword>
<keyword evidence="3" id="KW-0503">Monooxygenase</keyword>
<keyword evidence="3" id="KW-0349">Heme</keyword>
<dbReference type="PROSITE" id="PS00086">
    <property type="entry name" value="CYTOCHROME_P450"/>
    <property type="match status" value="1"/>
</dbReference>
<dbReference type="InterPro" id="IPR017972">
    <property type="entry name" value="Cyt_P450_CS"/>
</dbReference>
<organism evidence="4 5">
    <name type="scientific">Hoeflea poritis</name>
    <dbReference type="NCBI Taxonomy" id="2993659"/>
    <lineage>
        <taxon>Bacteria</taxon>
        <taxon>Pseudomonadati</taxon>
        <taxon>Pseudomonadota</taxon>
        <taxon>Alphaproteobacteria</taxon>
        <taxon>Hyphomicrobiales</taxon>
        <taxon>Rhizobiaceae</taxon>
        <taxon>Hoeflea</taxon>
    </lineage>
</organism>
<evidence type="ECO:0000313" key="5">
    <source>
        <dbReference type="Proteomes" id="UP001148313"/>
    </source>
</evidence>
<comment type="cofactor">
    <cofactor evidence="1">
        <name>heme</name>
        <dbReference type="ChEBI" id="CHEBI:30413"/>
    </cofactor>
</comment>
<name>A0ABT4VMS2_9HYPH</name>
<evidence type="ECO:0000256" key="3">
    <source>
        <dbReference type="RuleBase" id="RU000461"/>
    </source>
</evidence>
<dbReference type="PRINTS" id="PR00359">
    <property type="entry name" value="BP450"/>
</dbReference>
<dbReference type="InterPro" id="IPR001128">
    <property type="entry name" value="Cyt_P450"/>
</dbReference>
<dbReference type="SUPFAM" id="SSF48264">
    <property type="entry name" value="Cytochrome P450"/>
    <property type="match status" value="1"/>
</dbReference>
<proteinExistence type="inferred from homology"/>
<comment type="similarity">
    <text evidence="2 3">Belongs to the cytochrome P450 family.</text>
</comment>
<dbReference type="Gene3D" id="1.10.630.10">
    <property type="entry name" value="Cytochrome P450"/>
    <property type="match status" value="1"/>
</dbReference>